<dbReference type="GO" id="GO:0006950">
    <property type="term" value="P:response to stress"/>
    <property type="evidence" value="ECO:0007669"/>
    <property type="project" value="TreeGrafter"/>
</dbReference>
<dbReference type="InterPro" id="IPR000835">
    <property type="entry name" value="HTH_MarR-typ"/>
</dbReference>
<dbReference type="EMBL" id="FWXY01000004">
    <property type="protein sequence ID" value="SMC56343.1"/>
    <property type="molecule type" value="Genomic_DNA"/>
</dbReference>
<evidence type="ECO:0000313" key="3">
    <source>
        <dbReference type="Proteomes" id="UP000192418"/>
    </source>
</evidence>
<dbReference type="GO" id="GO:0003677">
    <property type="term" value="F:DNA binding"/>
    <property type="evidence" value="ECO:0007669"/>
    <property type="project" value="UniProtKB-KW"/>
</dbReference>
<dbReference type="InterPro" id="IPR016181">
    <property type="entry name" value="Acyl_CoA_acyltransferase"/>
</dbReference>
<keyword evidence="2" id="KW-0238">DNA-binding</keyword>
<gene>
    <name evidence="2" type="ORF">SAMN02746065_104187</name>
</gene>
<organism evidence="2 3">
    <name type="scientific">Desulfocicer vacuolatum DSM 3385</name>
    <dbReference type="NCBI Taxonomy" id="1121400"/>
    <lineage>
        <taxon>Bacteria</taxon>
        <taxon>Pseudomonadati</taxon>
        <taxon>Thermodesulfobacteriota</taxon>
        <taxon>Desulfobacteria</taxon>
        <taxon>Desulfobacterales</taxon>
        <taxon>Desulfobacteraceae</taxon>
        <taxon>Desulfocicer</taxon>
    </lineage>
</organism>
<dbReference type="InterPro" id="IPR036390">
    <property type="entry name" value="WH_DNA-bd_sf"/>
</dbReference>
<dbReference type="SUPFAM" id="SSF46785">
    <property type="entry name" value="Winged helix' DNA-binding domain"/>
    <property type="match status" value="1"/>
</dbReference>
<feature type="domain" description="HTH marR-type" evidence="1">
    <location>
        <begin position="9"/>
        <end position="144"/>
    </location>
</feature>
<sequence length="325" mass="36887">MSIYENAGTLFLGSRLKRLSDQFLSDLGKIYEGAGISFEPTWFPIFYLLDTTEDVTISRIAKQLEITHSGASQMVTSLKKKGFVEISRICQDRRLKTVAFTARGKAKLKEIKPVWRALRESMDDLLSPKGQRSRVLGLLEELEAGMARMDLVMTVEKRLLFNQFLDEIEIVPYLAELHDALMALVLGWIADNPHTLHRDVNWMHQMPFTVSGGKMPLILMAVHQKEVICACVAMPDSRNHSAELSLVFKVDRFSTHLVQALWDQMNEQLEKKGIFHAIIRTDITHSSLLKILQKNGFKLREVEKSAAGHGTCMCLSRNFKKGIKS</sequence>
<dbReference type="RefSeq" id="WP_084067408.1">
    <property type="nucleotide sequence ID" value="NZ_FWXY01000004.1"/>
</dbReference>
<dbReference type="InterPro" id="IPR039422">
    <property type="entry name" value="MarR/SlyA-like"/>
</dbReference>
<keyword evidence="3" id="KW-1185">Reference proteome</keyword>
<dbReference type="PROSITE" id="PS50995">
    <property type="entry name" value="HTH_MARR_2"/>
    <property type="match status" value="1"/>
</dbReference>
<reference evidence="2 3" key="1">
    <citation type="submission" date="2017-04" db="EMBL/GenBank/DDBJ databases">
        <authorList>
            <person name="Afonso C.L."/>
            <person name="Miller P.J."/>
            <person name="Scott M.A."/>
            <person name="Spackman E."/>
            <person name="Goraichik I."/>
            <person name="Dimitrov K.M."/>
            <person name="Suarez D.L."/>
            <person name="Swayne D.E."/>
        </authorList>
    </citation>
    <scope>NUCLEOTIDE SEQUENCE [LARGE SCALE GENOMIC DNA]</scope>
    <source>
        <strain evidence="2 3">DSM 3385</strain>
    </source>
</reference>
<dbReference type="Proteomes" id="UP000192418">
    <property type="component" value="Unassembled WGS sequence"/>
</dbReference>
<dbReference type="SUPFAM" id="SSF55729">
    <property type="entry name" value="Acyl-CoA N-acyltransferases (Nat)"/>
    <property type="match status" value="1"/>
</dbReference>
<evidence type="ECO:0000313" key="2">
    <source>
        <dbReference type="EMBL" id="SMC56343.1"/>
    </source>
</evidence>
<dbReference type="PANTHER" id="PTHR33164:SF43">
    <property type="entry name" value="HTH-TYPE TRANSCRIPTIONAL REPRESSOR YETL"/>
    <property type="match status" value="1"/>
</dbReference>
<name>A0A1W2A6Z0_9BACT</name>
<dbReference type="OrthoDB" id="1431064at2"/>
<dbReference type="SMART" id="SM00347">
    <property type="entry name" value="HTH_MARR"/>
    <property type="match status" value="1"/>
</dbReference>
<dbReference type="AlphaFoldDB" id="A0A1W2A6Z0"/>
<protein>
    <submittedName>
        <fullName evidence="2">DNA-binding transcriptional regulator, MarR family</fullName>
    </submittedName>
</protein>
<evidence type="ECO:0000259" key="1">
    <source>
        <dbReference type="PROSITE" id="PS50995"/>
    </source>
</evidence>
<dbReference type="InterPro" id="IPR036388">
    <property type="entry name" value="WH-like_DNA-bd_sf"/>
</dbReference>
<dbReference type="Pfam" id="PF12802">
    <property type="entry name" value="MarR_2"/>
    <property type="match status" value="1"/>
</dbReference>
<dbReference type="GO" id="GO:0003700">
    <property type="term" value="F:DNA-binding transcription factor activity"/>
    <property type="evidence" value="ECO:0007669"/>
    <property type="project" value="InterPro"/>
</dbReference>
<dbReference type="STRING" id="1121400.SAMN02746065_104187"/>
<proteinExistence type="predicted"/>
<dbReference type="Gene3D" id="1.10.10.10">
    <property type="entry name" value="Winged helix-like DNA-binding domain superfamily/Winged helix DNA-binding domain"/>
    <property type="match status" value="1"/>
</dbReference>
<accession>A0A1W2A6Z0</accession>
<dbReference type="PANTHER" id="PTHR33164">
    <property type="entry name" value="TRANSCRIPTIONAL REGULATOR, MARR FAMILY"/>
    <property type="match status" value="1"/>
</dbReference>